<dbReference type="Proteomes" id="UP000007730">
    <property type="component" value="Chromosome"/>
</dbReference>
<dbReference type="AlphaFoldDB" id="B6JDL3"/>
<protein>
    <recommendedName>
        <fullName evidence="3">YqaJ viral recombinase domain-containing protein</fullName>
    </recommendedName>
</protein>
<keyword evidence="2" id="KW-1185">Reference proteome</keyword>
<dbReference type="EMBL" id="CP002826">
    <property type="protein sequence ID" value="AEI07828.1"/>
    <property type="molecule type" value="Genomic_DNA"/>
</dbReference>
<sequence>MIDLNHGSGFQYARPDRPPGIAIAVNAVIDAALVERNHAEPPRRYVGTSGVGRECSRQIQYDYLGVPKDEGRDFEPNTLRIFEAGHRAEDIVAAWLRAAKFDLRTARSDGQQFGFSALNGRFRGHIDGCLVSGPVAMEFPALWENKALGAASWKEVIKRGVVLARPVYAAQIALYQAYLDLPHPALFTALNRDTLELHCELVTFDAALAQRASDRAVQVVRASTAEELLPRAAADRASAICRGGRSAGEWHPPCAWQDRCWKANEMRSLTIDLNGAPIDLRYFCAQAHEN</sequence>
<organism evidence="1 2">
    <name type="scientific">Afipia carboxidovorans (strain ATCC 49405 / DSM 1227 / KCTC 32145 / OM5)</name>
    <name type="common">Oligotropha carboxidovorans</name>
    <dbReference type="NCBI Taxonomy" id="504832"/>
    <lineage>
        <taxon>Bacteria</taxon>
        <taxon>Pseudomonadati</taxon>
        <taxon>Pseudomonadota</taxon>
        <taxon>Alphaproteobacteria</taxon>
        <taxon>Hyphomicrobiales</taxon>
        <taxon>Nitrobacteraceae</taxon>
        <taxon>Afipia</taxon>
    </lineage>
</organism>
<dbReference type="OrthoDB" id="1982at2"/>
<dbReference type="KEGG" id="oca:OCAR_4806"/>
<evidence type="ECO:0000313" key="1">
    <source>
        <dbReference type="EMBL" id="AEI07828.1"/>
    </source>
</evidence>
<dbReference type="HOGENOM" id="CLU_071254_0_0_5"/>
<dbReference type="PATRIC" id="fig|504832.7.peg.3312"/>
<proteinExistence type="predicted"/>
<dbReference type="STRING" id="504832.OCA5_c31440"/>
<evidence type="ECO:0000313" key="2">
    <source>
        <dbReference type="Proteomes" id="UP000007730"/>
    </source>
</evidence>
<reference evidence="1 2" key="1">
    <citation type="journal article" date="2011" name="J. Bacteriol.">
        <title>Complete genome sequences of the chemolithoautotrophic Oligotropha carboxidovorans strains OM4 and OM5.</title>
        <authorList>
            <person name="Volland S."/>
            <person name="Rachinger M."/>
            <person name="Strittmatter A."/>
            <person name="Daniel R."/>
            <person name="Gottschalk G."/>
            <person name="Meyer O."/>
        </authorList>
    </citation>
    <scope>NUCLEOTIDE SEQUENCE [LARGE SCALE GENOMIC DNA]</scope>
    <source>
        <strain evidence="2">ATCC 49405 / DSM 1227 / KCTC 32145 / OM5</strain>
    </source>
</reference>
<dbReference type="KEGG" id="ocg:OCA5_c31440"/>
<accession>B6JDL3</accession>
<dbReference type="RefSeq" id="WP_012561973.1">
    <property type="nucleotide sequence ID" value="NC_011386.1"/>
</dbReference>
<dbReference type="eggNOG" id="ENOG502Z8ZT">
    <property type="taxonomic scope" value="Bacteria"/>
</dbReference>
<evidence type="ECO:0008006" key="3">
    <source>
        <dbReference type="Google" id="ProtNLM"/>
    </source>
</evidence>
<name>B6JDL3_AFIC5</name>
<gene>
    <name evidence="1" type="ordered locus">OCA5_c31440</name>
</gene>